<dbReference type="InterPro" id="IPR027417">
    <property type="entry name" value="P-loop_NTPase"/>
</dbReference>
<sequence length="354" mass="38599">MNIIVHDGAVAESPAAPLLRYLLAPIQPWLNDPATEELCINRPGECWVRQRGVFERFKVPLDLPALEDIATLAGALRRQDVGGTTPLCATELPGGERLQVCIPPVVPHGTISLTLRKPSASVAPISSVGSRYRSEGWNQWSRRDARHDPGPLLALFDAGDLEGFLAAAVQARLTILLCGATGSGKTTMSKTLIAAIPLSERIITIEDALELVIPQPNHVRLLYSKDRLSAAPIDAEALLQASLRMRPDRVLLQELRDDAAWTYVNEVVSGHPGSITTIHGRYPDQAFKRLFALVKASARGASFDDRTLCDLLTAAVDLIIPFETHGTTYRINEVWFAADAARRGETAADLLRSR</sequence>
<dbReference type="CDD" id="cd01130">
    <property type="entry name" value="VirB11-like_ATPase"/>
    <property type="match status" value="1"/>
</dbReference>
<dbReference type="Proteomes" id="UP001279553">
    <property type="component" value="Unassembled WGS sequence"/>
</dbReference>
<dbReference type="Pfam" id="PF00437">
    <property type="entry name" value="T2SSE"/>
    <property type="match status" value="1"/>
</dbReference>
<organism evidence="4 5">
    <name type="scientific">Acidiphilium acidophilum</name>
    <name type="common">Thiobacillus acidophilus</name>
    <dbReference type="NCBI Taxonomy" id="76588"/>
    <lineage>
        <taxon>Bacteria</taxon>
        <taxon>Pseudomonadati</taxon>
        <taxon>Pseudomonadota</taxon>
        <taxon>Alphaproteobacteria</taxon>
        <taxon>Acetobacterales</taxon>
        <taxon>Acidocellaceae</taxon>
        <taxon>Acidiphilium</taxon>
    </lineage>
</organism>
<comment type="similarity">
    <text evidence="1 2">Belongs to the GSP E family.</text>
</comment>
<dbReference type="PANTHER" id="PTHR30486">
    <property type="entry name" value="TWITCHING MOTILITY PROTEIN PILT"/>
    <property type="match status" value="1"/>
</dbReference>
<dbReference type="GO" id="GO:0005737">
    <property type="term" value="C:cytoplasm"/>
    <property type="evidence" value="ECO:0007669"/>
    <property type="project" value="UniProtKB-SubCell"/>
</dbReference>
<protein>
    <recommendedName>
        <fullName evidence="2">Type IV secretion system protein</fullName>
    </recommendedName>
</protein>
<dbReference type="AlphaFoldDB" id="A0AAW9DKW7"/>
<evidence type="ECO:0000256" key="1">
    <source>
        <dbReference type="ARBA" id="ARBA00006611"/>
    </source>
</evidence>
<name>A0AAW9DKW7_ACIAO</name>
<feature type="domain" description="Bacterial type II secretion system protein E" evidence="3">
    <location>
        <begin position="160"/>
        <end position="320"/>
    </location>
</feature>
<dbReference type="GO" id="GO:0043684">
    <property type="term" value="C:type IV secretion system complex"/>
    <property type="evidence" value="ECO:0007669"/>
    <property type="project" value="UniProtKB-UniRule"/>
</dbReference>
<accession>A0AAW9DKW7</accession>
<evidence type="ECO:0000313" key="4">
    <source>
        <dbReference type="EMBL" id="MDX5929496.1"/>
    </source>
</evidence>
<dbReference type="Gene3D" id="3.40.50.300">
    <property type="entry name" value="P-loop containing nucleotide triphosphate hydrolases"/>
    <property type="match status" value="1"/>
</dbReference>
<dbReference type="GO" id="GO:0016887">
    <property type="term" value="F:ATP hydrolysis activity"/>
    <property type="evidence" value="ECO:0007669"/>
    <property type="project" value="InterPro"/>
</dbReference>
<dbReference type="GO" id="GO:0005524">
    <property type="term" value="F:ATP binding"/>
    <property type="evidence" value="ECO:0007669"/>
    <property type="project" value="UniProtKB-UniRule"/>
</dbReference>
<dbReference type="InterPro" id="IPR001482">
    <property type="entry name" value="T2SS/T4SS_dom"/>
</dbReference>
<dbReference type="SUPFAM" id="SSF52540">
    <property type="entry name" value="P-loop containing nucleoside triphosphate hydrolases"/>
    <property type="match status" value="1"/>
</dbReference>
<comment type="subcellular location">
    <subcellularLocation>
        <location evidence="2">Cytoplasm</location>
    </subcellularLocation>
</comment>
<keyword evidence="2" id="KW-0547">Nucleotide-binding</keyword>
<dbReference type="PANTHER" id="PTHR30486:SF6">
    <property type="entry name" value="TYPE IV PILUS RETRACTATION ATPASE PILT"/>
    <property type="match status" value="1"/>
</dbReference>
<dbReference type="NCBIfam" id="TIGR02788">
    <property type="entry name" value="VirB11"/>
    <property type="match status" value="1"/>
</dbReference>
<keyword evidence="5" id="KW-1185">Reference proteome</keyword>
<gene>
    <name evidence="4" type="primary">virB11</name>
    <name evidence="4" type="ORF">SIL87_01770</name>
</gene>
<evidence type="ECO:0000256" key="2">
    <source>
        <dbReference type="RuleBase" id="RU366071"/>
    </source>
</evidence>
<proteinExistence type="inferred from homology"/>
<dbReference type="GO" id="GO:0044097">
    <property type="term" value="P:secretion by the type IV secretion system"/>
    <property type="evidence" value="ECO:0007669"/>
    <property type="project" value="InterPro"/>
</dbReference>
<dbReference type="InterPro" id="IPR014155">
    <property type="entry name" value="VirB11"/>
</dbReference>
<keyword evidence="2" id="KW-0067">ATP-binding</keyword>
<comment type="function">
    <text evidence="2">Part of the Type IV secretion system.</text>
</comment>
<dbReference type="EMBL" id="JAWXYB010000008">
    <property type="protein sequence ID" value="MDX5929496.1"/>
    <property type="molecule type" value="Genomic_DNA"/>
</dbReference>
<evidence type="ECO:0000313" key="5">
    <source>
        <dbReference type="Proteomes" id="UP001279553"/>
    </source>
</evidence>
<dbReference type="RefSeq" id="WP_319612564.1">
    <property type="nucleotide sequence ID" value="NZ_JAWXYB010000008.1"/>
</dbReference>
<dbReference type="Gene3D" id="3.30.450.90">
    <property type="match status" value="1"/>
</dbReference>
<dbReference type="NCBIfam" id="NF010425">
    <property type="entry name" value="PRK13851.1"/>
    <property type="match status" value="1"/>
</dbReference>
<comment type="caution">
    <text evidence="4">The sequence shown here is derived from an EMBL/GenBank/DDBJ whole genome shotgun (WGS) entry which is preliminary data.</text>
</comment>
<reference evidence="4 5" key="1">
    <citation type="submission" date="2023-11" db="EMBL/GenBank/DDBJ databases">
        <title>MicrobeMod: A computational toolkit for identifying prokaryotic methylation and restriction-modification with nanopore sequencing.</title>
        <authorList>
            <person name="Crits-Christoph A."/>
            <person name="Kang S.C."/>
            <person name="Lee H."/>
            <person name="Ostrov N."/>
        </authorList>
    </citation>
    <scope>NUCLEOTIDE SEQUENCE [LARGE SCALE GENOMIC DNA]</scope>
    <source>
        <strain evidence="4 5">DSMZ 700</strain>
    </source>
</reference>
<evidence type="ECO:0000259" key="3">
    <source>
        <dbReference type="Pfam" id="PF00437"/>
    </source>
</evidence>
<dbReference type="InterPro" id="IPR050921">
    <property type="entry name" value="T4SS_GSP_E_ATPase"/>
</dbReference>
<keyword evidence="2" id="KW-0963">Cytoplasm</keyword>